<dbReference type="PANTHER" id="PTHR13068:SF133">
    <property type="entry name" value="MITOCHONDRIAL TRANSCRIPTION TERMINATION FACTOR FAMILY PROTEIN"/>
    <property type="match status" value="1"/>
</dbReference>
<sequence length="394" mass="44892">MLVSLFNRGRLLVNKREAVLGSSKTQLLVHGYCTSNETKISTEEDSFTVNYLVHSCGLSLESAKSVSHKVQLKFPERADSFLNLLKKYGFNNAQISKIVRSHPLLLVSDAEKTVLPKLEFLRSTGLMHSDLTKFISIQTSVLFRSLEGAIIPNYNFLRSVLLRHDLVVKAMMRSRLFEQDVQRITAPNISLLRGIGVPQASIVRLLKVYPSVLCSSIEKLEKKVKKAVDMGFSPKEMKFLPALWAFSLKESTWQRKSEAYKMWGLSEDDVLLAFKKEPLCMLLSEKKITDGMEFFVNQMNLRPLVIAECPNMLFFSLNKTIVPRCSVIKILQSKGLIKNDISLYYVFRMVEKQFIDNYVIKHQKCLPQLLDVFQGKVSLHDPGFNSKDVQGLKC</sequence>
<dbReference type="EMBL" id="GGEC01061215">
    <property type="protein sequence ID" value="MBX41699.1"/>
    <property type="molecule type" value="Transcribed_RNA"/>
</dbReference>
<evidence type="ECO:0000256" key="1">
    <source>
        <dbReference type="ARBA" id="ARBA00007692"/>
    </source>
</evidence>
<evidence type="ECO:0000313" key="4">
    <source>
        <dbReference type="EMBL" id="MBX41699.1"/>
    </source>
</evidence>
<evidence type="ECO:0008006" key="5">
    <source>
        <dbReference type="Google" id="ProtNLM"/>
    </source>
</evidence>
<dbReference type="GO" id="GO:0003676">
    <property type="term" value="F:nucleic acid binding"/>
    <property type="evidence" value="ECO:0007669"/>
    <property type="project" value="InterPro"/>
</dbReference>
<dbReference type="SMART" id="SM00733">
    <property type="entry name" value="Mterf"/>
    <property type="match status" value="7"/>
</dbReference>
<keyword evidence="2" id="KW-0806">Transcription termination</keyword>
<dbReference type="PANTHER" id="PTHR13068">
    <property type="entry name" value="CGI-12 PROTEIN-RELATED"/>
    <property type="match status" value="1"/>
</dbReference>
<keyword evidence="2" id="KW-0804">Transcription</keyword>
<dbReference type="AlphaFoldDB" id="A0A2P2NGX0"/>
<reference evidence="4" key="1">
    <citation type="submission" date="2018-02" db="EMBL/GenBank/DDBJ databases">
        <title>Rhizophora mucronata_Transcriptome.</title>
        <authorList>
            <person name="Meera S.P."/>
            <person name="Sreeshan A."/>
            <person name="Augustine A."/>
        </authorList>
    </citation>
    <scope>NUCLEOTIDE SEQUENCE</scope>
    <source>
        <tissue evidence="4">Leaf</tissue>
    </source>
</reference>
<accession>A0A2P2NGX0</accession>
<comment type="similarity">
    <text evidence="1">Belongs to the mTERF family.</text>
</comment>
<organism evidence="4">
    <name type="scientific">Rhizophora mucronata</name>
    <name type="common">Asiatic mangrove</name>
    <dbReference type="NCBI Taxonomy" id="61149"/>
    <lineage>
        <taxon>Eukaryota</taxon>
        <taxon>Viridiplantae</taxon>
        <taxon>Streptophyta</taxon>
        <taxon>Embryophyta</taxon>
        <taxon>Tracheophyta</taxon>
        <taxon>Spermatophyta</taxon>
        <taxon>Magnoliopsida</taxon>
        <taxon>eudicotyledons</taxon>
        <taxon>Gunneridae</taxon>
        <taxon>Pentapetalae</taxon>
        <taxon>rosids</taxon>
        <taxon>fabids</taxon>
        <taxon>Malpighiales</taxon>
        <taxon>Rhizophoraceae</taxon>
        <taxon>Rhizophora</taxon>
    </lineage>
</organism>
<keyword evidence="3" id="KW-0809">Transit peptide</keyword>
<name>A0A2P2NGX0_RHIMU</name>
<keyword evidence="2" id="KW-0805">Transcription regulation</keyword>
<dbReference type="GO" id="GO:0006353">
    <property type="term" value="P:DNA-templated transcription termination"/>
    <property type="evidence" value="ECO:0007669"/>
    <property type="project" value="UniProtKB-KW"/>
</dbReference>
<proteinExistence type="inferred from homology"/>
<dbReference type="InterPro" id="IPR038538">
    <property type="entry name" value="MTERF_sf"/>
</dbReference>
<evidence type="ECO:0000256" key="3">
    <source>
        <dbReference type="ARBA" id="ARBA00022946"/>
    </source>
</evidence>
<dbReference type="Gene3D" id="1.25.70.10">
    <property type="entry name" value="Transcription termination factor 3, mitochondrial"/>
    <property type="match status" value="1"/>
</dbReference>
<dbReference type="Pfam" id="PF02536">
    <property type="entry name" value="mTERF"/>
    <property type="match status" value="1"/>
</dbReference>
<dbReference type="FunFam" id="1.25.70.10:FF:000001">
    <property type="entry name" value="Mitochondrial transcription termination factor-like"/>
    <property type="match status" value="1"/>
</dbReference>
<protein>
    <recommendedName>
        <fullName evidence="5">Mitochondrial transcription termination factor family protein</fullName>
    </recommendedName>
</protein>
<evidence type="ECO:0000256" key="2">
    <source>
        <dbReference type="ARBA" id="ARBA00022472"/>
    </source>
</evidence>
<dbReference type="InterPro" id="IPR003690">
    <property type="entry name" value="MTERF"/>
</dbReference>